<keyword evidence="7" id="KW-0175">Coiled coil</keyword>
<comment type="subcellular location">
    <subcellularLocation>
        <location evidence="5">Cell membrane</location>
        <topology evidence="5">Single-pass membrane protein</topology>
    </subcellularLocation>
</comment>
<dbReference type="GO" id="GO:0016787">
    <property type="term" value="F:hydrolase activity"/>
    <property type="evidence" value="ECO:0007669"/>
    <property type="project" value="UniProtKB-KW"/>
</dbReference>
<evidence type="ECO:0000256" key="4">
    <source>
        <dbReference type="ARBA" id="ARBA00022884"/>
    </source>
</evidence>
<keyword evidence="3 5" id="KW-0378">Hydrolase</keyword>
<comment type="similarity">
    <text evidence="5">Belongs to the RNase Y family.</text>
</comment>
<dbReference type="CDD" id="cd00077">
    <property type="entry name" value="HDc"/>
    <property type="match status" value="1"/>
</dbReference>
<keyword evidence="5" id="KW-1003">Cell membrane</keyword>
<dbReference type="InterPro" id="IPR004087">
    <property type="entry name" value="KH_dom"/>
</dbReference>
<evidence type="ECO:0000256" key="6">
    <source>
        <dbReference type="NCBIfam" id="TIGR03319"/>
    </source>
</evidence>
<keyword evidence="4 5" id="KW-0694">RNA-binding</keyword>
<evidence type="ECO:0000259" key="8">
    <source>
        <dbReference type="PROSITE" id="PS51831"/>
    </source>
</evidence>
<dbReference type="PANTHER" id="PTHR12826:SF15">
    <property type="entry name" value="RIBONUCLEASE Y"/>
    <property type="match status" value="1"/>
</dbReference>
<protein>
    <recommendedName>
        <fullName evidence="5 6">Ribonuclease Y</fullName>
        <shortName evidence="5">RNase Y</shortName>
        <ecNumber evidence="5 6">3.1.-.-</ecNumber>
    </recommendedName>
</protein>
<evidence type="ECO:0000256" key="2">
    <source>
        <dbReference type="ARBA" id="ARBA00022759"/>
    </source>
</evidence>
<dbReference type="AlphaFoldDB" id="A0A257LVG9"/>
<dbReference type="GO" id="GO:0004521">
    <property type="term" value="F:RNA endonuclease activity"/>
    <property type="evidence" value="ECO:0007669"/>
    <property type="project" value="UniProtKB-UniRule"/>
</dbReference>
<feature type="coiled-coil region" evidence="7">
    <location>
        <begin position="33"/>
        <end position="115"/>
    </location>
</feature>
<dbReference type="InterPro" id="IPR004088">
    <property type="entry name" value="KH_dom_type_1"/>
</dbReference>
<dbReference type="PANTHER" id="PTHR12826">
    <property type="entry name" value="RIBONUCLEASE Y"/>
    <property type="match status" value="1"/>
</dbReference>
<dbReference type="Pfam" id="PF12072">
    <property type="entry name" value="RNase_Y_N"/>
    <property type="match status" value="1"/>
</dbReference>
<dbReference type="SUPFAM" id="SSF54791">
    <property type="entry name" value="Eukaryotic type KH-domain (KH-domain type I)"/>
    <property type="match status" value="1"/>
</dbReference>
<proteinExistence type="inferred from homology"/>
<accession>A0A257LVG9</accession>
<name>A0A257LVG9_UNCW3</name>
<evidence type="ECO:0000256" key="5">
    <source>
        <dbReference type="HAMAP-Rule" id="MF_00335"/>
    </source>
</evidence>
<evidence type="ECO:0000313" key="10">
    <source>
        <dbReference type="Proteomes" id="UP000216312"/>
    </source>
</evidence>
<dbReference type="GO" id="GO:0006402">
    <property type="term" value="P:mRNA catabolic process"/>
    <property type="evidence" value="ECO:0007669"/>
    <property type="project" value="UniProtKB-UniRule"/>
</dbReference>
<evidence type="ECO:0000313" key="9">
    <source>
        <dbReference type="EMBL" id="OYV03489.1"/>
    </source>
</evidence>
<dbReference type="Pfam" id="PF00013">
    <property type="entry name" value="KH_1"/>
    <property type="match status" value="1"/>
</dbReference>
<dbReference type="EC" id="3.1.-.-" evidence="5 6"/>
<dbReference type="GO" id="GO:0005886">
    <property type="term" value="C:plasma membrane"/>
    <property type="evidence" value="ECO:0007669"/>
    <property type="project" value="UniProtKB-SubCell"/>
</dbReference>
<dbReference type="PROSITE" id="PS51831">
    <property type="entry name" value="HD"/>
    <property type="match status" value="1"/>
</dbReference>
<organism evidence="9 10">
    <name type="scientific">candidate division WOR-3 bacterium 4484_18</name>
    <dbReference type="NCBI Taxonomy" id="2020626"/>
    <lineage>
        <taxon>Bacteria</taxon>
        <taxon>Bacteria division WOR-3</taxon>
    </lineage>
</organism>
<keyword evidence="5" id="KW-0812">Transmembrane</keyword>
<dbReference type="Gene3D" id="1.10.3210.10">
    <property type="entry name" value="Hypothetical protein af1432"/>
    <property type="match status" value="1"/>
</dbReference>
<dbReference type="EMBL" id="NMUJ01000004">
    <property type="protein sequence ID" value="OYV03489.1"/>
    <property type="molecule type" value="Genomic_DNA"/>
</dbReference>
<dbReference type="Proteomes" id="UP000216312">
    <property type="component" value="Unassembled WGS sequence"/>
</dbReference>
<dbReference type="PROSITE" id="PS50084">
    <property type="entry name" value="KH_TYPE_1"/>
    <property type="match status" value="1"/>
</dbReference>
<sequence>MGAVSSLIGMIGGLAIGLLISYGIWGRKYRLSFKKAEEKAKSIIEAAQKEAREIRISAESELKRKLQEQRRELERSLANRKREVEERERRLSIRERELDRKLELLERREKLLAKKETDINYSHKRVAEKLKELDNLIQQENVILEKIAGLSREEAKQKLLNNMREEAELEAKQFLLELKEKVEHNAKAEVFQILTTVMNRYIPEIIADQTTSVVHLPSDDLKGKLIGREGRNIRAFEQATGVDLIIDDTPLMVSVSSFNPVRREIARRALEKLVADGRIHPVRIEEVVKEVREEVERFIVEKGEETVAELDISGLHPELIKLLGELHFRTSYGQNVLQHSKEVAHIATLLGAELGLDDDKIEEAKRAGLLHDIGKAISQEEKGSHQQIGAEIARKYGESETIVNAIAAHHRDVEPLSEVAVVVELADAISSARPGARRETLDAYIQRVGQLEEIAQSFDGVMRAFAIQAGREVRVIVHPDKVKDDDLVLLADKIAKKIEREMKYPGEIKVTVLREVHAVQYAK</sequence>
<dbReference type="SUPFAM" id="SSF109604">
    <property type="entry name" value="HD-domain/PDEase-like"/>
    <property type="match status" value="1"/>
</dbReference>
<feature type="domain" description="HD" evidence="8">
    <location>
        <begin position="336"/>
        <end position="432"/>
    </location>
</feature>
<dbReference type="InterPro" id="IPR006675">
    <property type="entry name" value="HDIG_dom"/>
</dbReference>
<feature type="transmembrane region" description="Helical" evidence="5">
    <location>
        <begin position="6"/>
        <end position="25"/>
    </location>
</feature>
<dbReference type="InterPro" id="IPR036612">
    <property type="entry name" value="KH_dom_type_1_sf"/>
</dbReference>
<keyword evidence="2 5" id="KW-0255">Endonuclease</keyword>
<dbReference type="NCBIfam" id="TIGR03319">
    <property type="entry name" value="RNase_Y"/>
    <property type="match status" value="1"/>
</dbReference>
<comment type="caution">
    <text evidence="9">The sequence shown here is derived from an EMBL/GenBank/DDBJ whole genome shotgun (WGS) entry which is preliminary data.</text>
</comment>
<comment type="function">
    <text evidence="5">Endoribonuclease that initiates mRNA decay.</text>
</comment>
<dbReference type="GO" id="GO:0003723">
    <property type="term" value="F:RNA binding"/>
    <property type="evidence" value="ECO:0007669"/>
    <property type="project" value="UniProtKB-UniRule"/>
</dbReference>
<dbReference type="InterPro" id="IPR017705">
    <property type="entry name" value="Ribonuclease_Y"/>
</dbReference>
<feature type="coiled-coil region" evidence="7">
    <location>
        <begin position="150"/>
        <end position="184"/>
    </location>
</feature>
<reference evidence="10" key="1">
    <citation type="submission" date="2017-07" db="EMBL/GenBank/DDBJ databases">
        <title>Novel pathways for hydrocarbon cycling and metabolic interdependencies in hydrothermal sediment communities.</title>
        <authorList>
            <person name="Dombrowski N."/>
            <person name="Seitz K."/>
            <person name="Teske A."/>
            <person name="Baker B."/>
        </authorList>
    </citation>
    <scope>NUCLEOTIDE SEQUENCE [LARGE SCALE GENOMIC DNA]</scope>
</reference>
<gene>
    <name evidence="5 9" type="primary">rny</name>
    <name evidence="9" type="ORF">CGW93_00675</name>
</gene>
<keyword evidence="1 5" id="KW-0540">Nuclease</keyword>
<dbReference type="Pfam" id="PF01966">
    <property type="entry name" value="HD"/>
    <property type="match status" value="1"/>
</dbReference>
<evidence type="ECO:0000256" key="7">
    <source>
        <dbReference type="SAM" id="Coils"/>
    </source>
</evidence>
<keyword evidence="5" id="KW-0472">Membrane</keyword>
<dbReference type="NCBIfam" id="TIGR00277">
    <property type="entry name" value="HDIG"/>
    <property type="match status" value="1"/>
</dbReference>
<dbReference type="SMART" id="SM00471">
    <property type="entry name" value="HDc"/>
    <property type="match status" value="1"/>
</dbReference>
<evidence type="ECO:0000256" key="3">
    <source>
        <dbReference type="ARBA" id="ARBA00022801"/>
    </source>
</evidence>
<dbReference type="InterPro" id="IPR006674">
    <property type="entry name" value="HD_domain"/>
</dbReference>
<dbReference type="HAMAP" id="MF_00335">
    <property type="entry name" value="RNase_Y"/>
    <property type="match status" value="1"/>
</dbReference>
<dbReference type="InterPro" id="IPR022711">
    <property type="entry name" value="RNase_Y_N"/>
</dbReference>
<dbReference type="SMART" id="SM00322">
    <property type="entry name" value="KH"/>
    <property type="match status" value="1"/>
</dbReference>
<keyword evidence="5" id="KW-1133">Transmembrane helix</keyword>
<dbReference type="InterPro" id="IPR003607">
    <property type="entry name" value="HD/PDEase_dom"/>
</dbReference>
<dbReference type="CDD" id="cd22431">
    <property type="entry name" value="KH-I_RNaseY"/>
    <property type="match status" value="1"/>
</dbReference>
<evidence type="ECO:0000256" key="1">
    <source>
        <dbReference type="ARBA" id="ARBA00022722"/>
    </source>
</evidence>